<sequence>MKRETVRFLEHTFGYRLAAWLESHDWFLPNAALTAMCLFVVVIGIARGAQ</sequence>
<evidence type="ECO:0000313" key="3">
    <source>
        <dbReference type="Proteomes" id="UP001356170"/>
    </source>
</evidence>
<reference evidence="2 3" key="1">
    <citation type="submission" date="2024-01" db="EMBL/GenBank/DDBJ databases">
        <title>Novel species of the genus Luteimonas isolated from rivers.</title>
        <authorList>
            <person name="Lu H."/>
        </authorList>
    </citation>
    <scope>NUCLEOTIDE SEQUENCE [LARGE SCALE GENOMIC DNA]</scope>
    <source>
        <strain evidence="2 3">FXH3W</strain>
    </source>
</reference>
<evidence type="ECO:0000313" key="2">
    <source>
        <dbReference type="EMBL" id="MEF2156427.1"/>
    </source>
</evidence>
<keyword evidence="1" id="KW-0472">Membrane</keyword>
<protein>
    <submittedName>
        <fullName evidence="2">Uncharacterized protein</fullName>
    </submittedName>
</protein>
<dbReference type="RefSeq" id="WP_331704217.1">
    <property type="nucleotide sequence ID" value="NZ_JAZHBO010000002.1"/>
</dbReference>
<name>A0ABU7V3M1_9GAMM</name>
<organism evidence="2 3">
    <name type="scientific">Aquilutibacter rugosus</name>
    <dbReference type="NCBI Taxonomy" id="3115820"/>
    <lineage>
        <taxon>Bacteria</taxon>
        <taxon>Pseudomonadati</taxon>
        <taxon>Pseudomonadota</taxon>
        <taxon>Gammaproteobacteria</taxon>
        <taxon>Lysobacterales</taxon>
        <taxon>Lysobacteraceae</taxon>
        <taxon>Aquilutibacter</taxon>
    </lineage>
</organism>
<proteinExistence type="predicted"/>
<keyword evidence="1" id="KW-1133">Transmembrane helix</keyword>
<keyword evidence="1" id="KW-0812">Transmembrane</keyword>
<dbReference type="Proteomes" id="UP001356170">
    <property type="component" value="Unassembled WGS sequence"/>
</dbReference>
<evidence type="ECO:0000256" key="1">
    <source>
        <dbReference type="SAM" id="Phobius"/>
    </source>
</evidence>
<gene>
    <name evidence="2" type="ORF">V3390_09360</name>
</gene>
<feature type="transmembrane region" description="Helical" evidence="1">
    <location>
        <begin position="26"/>
        <end position="46"/>
    </location>
</feature>
<keyword evidence="3" id="KW-1185">Reference proteome</keyword>
<dbReference type="EMBL" id="JAZHBO010000002">
    <property type="protein sequence ID" value="MEF2156427.1"/>
    <property type="molecule type" value="Genomic_DNA"/>
</dbReference>
<comment type="caution">
    <text evidence="2">The sequence shown here is derived from an EMBL/GenBank/DDBJ whole genome shotgun (WGS) entry which is preliminary data.</text>
</comment>
<accession>A0ABU7V3M1</accession>